<evidence type="ECO:0000259" key="2">
    <source>
        <dbReference type="Pfam" id="PF18962"/>
    </source>
</evidence>
<name>A0ABU5QF00_9BACT</name>
<dbReference type="RefSeq" id="WP_323298581.1">
    <property type="nucleotide sequence ID" value="NZ_JAYFUM010000027.1"/>
</dbReference>
<sequence>MKPILSHIRAILLIAFTMSVTFVFAQTTDSRYKSRLEVKPKQKTMNQIINSTSFKKKPFSYFQPSHLSLDRNINYQRSTAIRQYFTNSLMVQAPKSNAHLAKTETASLTSTESNKAEEAISTEDRLFNNEKLIVSNIYPNPADDYATIDYVMTSQVNEVKITFYNVLGSEVKEEVLDKEQGKLRISTKEWGNGIYLYQLSADGRSLVTKKLLVRHQ</sequence>
<keyword evidence="4" id="KW-1185">Reference proteome</keyword>
<feature type="chain" id="PRO_5046905554" evidence="1">
    <location>
        <begin position="26"/>
        <end position="216"/>
    </location>
</feature>
<evidence type="ECO:0000313" key="3">
    <source>
        <dbReference type="EMBL" id="MEA5141424.1"/>
    </source>
</evidence>
<evidence type="ECO:0000256" key="1">
    <source>
        <dbReference type="SAM" id="SignalP"/>
    </source>
</evidence>
<accession>A0ABU5QF00</accession>
<evidence type="ECO:0000313" key="4">
    <source>
        <dbReference type="Proteomes" id="UP001302949"/>
    </source>
</evidence>
<dbReference type="Proteomes" id="UP001302949">
    <property type="component" value="Unassembled WGS sequence"/>
</dbReference>
<comment type="caution">
    <text evidence="3">The sequence shown here is derived from an EMBL/GenBank/DDBJ whole genome shotgun (WGS) entry which is preliminary data.</text>
</comment>
<protein>
    <submittedName>
        <fullName evidence="3">T9SS type A sorting domain-containing protein</fullName>
    </submittedName>
</protein>
<feature type="domain" description="Secretion system C-terminal sorting" evidence="2">
    <location>
        <begin position="137"/>
        <end position="213"/>
    </location>
</feature>
<reference evidence="3 4" key="1">
    <citation type="submission" date="2023-12" db="EMBL/GenBank/DDBJ databases">
        <title>Novel species of the genus Arcicella isolated from rivers.</title>
        <authorList>
            <person name="Lu H."/>
        </authorList>
    </citation>
    <scope>NUCLEOTIDE SEQUENCE [LARGE SCALE GENOMIC DNA]</scope>
    <source>
        <strain evidence="3 4">KCTC 23307</strain>
    </source>
</reference>
<dbReference type="EMBL" id="JAYFUM010000027">
    <property type="protein sequence ID" value="MEA5141424.1"/>
    <property type="molecule type" value="Genomic_DNA"/>
</dbReference>
<keyword evidence="1" id="KW-0732">Signal</keyword>
<dbReference type="InterPro" id="IPR026444">
    <property type="entry name" value="Secre_tail"/>
</dbReference>
<proteinExistence type="predicted"/>
<feature type="signal peptide" evidence="1">
    <location>
        <begin position="1"/>
        <end position="25"/>
    </location>
</feature>
<organism evidence="3 4">
    <name type="scientific">Arcicella rigui</name>
    <dbReference type="NCBI Taxonomy" id="797020"/>
    <lineage>
        <taxon>Bacteria</taxon>
        <taxon>Pseudomonadati</taxon>
        <taxon>Bacteroidota</taxon>
        <taxon>Cytophagia</taxon>
        <taxon>Cytophagales</taxon>
        <taxon>Flectobacillaceae</taxon>
        <taxon>Arcicella</taxon>
    </lineage>
</organism>
<gene>
    <name evidence="3" type="ORF">VB248_19875</name>
</gene>
<dbReference type="Pfam" id="PF18962">
    <property type="entry name" value="Por_Secre_tail"/>
    <property type="match status" value="1"/>
</dbReference>
<dbReference type="NCBIfam" id="TIGR04183">
    <property type="entry name" value="Por_Secre_tail"/>
    <property type="match status" value="1"/>
</dbReference>